<organism evidence="2 3">
    <name type="scientific">Stylosanthes scabra</name>
    <dbReference type="NCBI Taxonomy" id="79078"/>
    <lineage>
        <taxon>Eukaryota</taxon>
        <taxon>Viridiplantae</taxon>
        <taxon>Streptophyta</taxon>
        <taxon>Embryophyta</taxon>
        <taxon>Tracheophyta</taxon>
        <taxon>Spermatophyta</taxon>
        <taxon>Magnoliopsida</taxon>
        <taxon>eudicotyledons</taxon>
        <taxon>Gunneridae</taxon>
        <taxon>Pentapetalae</taxon>
        <taxon>rosids</taxon>
        <taxon>fabids</taxon>
        <taxon>Fabales</taxon>
        <taxon>Fabaceae</taxon>
        <taxon>Papilionoideae</taxon>
        <taxon>50 kb inversion clade</taxon>
        <taxon>dalbergioids sensu lato</taxon>
        <taxon>Dalbergieae</taxon>
        <taxon>Pterocarpus clade</taxon>
        <taxon>Stylosanthes</taxon>
    </lineage>
</organism>
<reference evidence="2 3" key="1">
    <citation type="journal article" date="2023" name="Plants (Basel)">
        <title>Bridging the Gap: Combining Genomics and Transcriptomics Approaches to Understand Stylosanthes scabra, an Orphan Legume from the Brazilian Caatinga.</title>
        <authorList>
            <person name="Ferreira-Neto J.R.C."/>
            <person name="da Silva M.D."/>
            <person name="Binneck E."/>
            <person name="de Melo N.F."/>
            <person name="da Silva R.H."/>
            <person name="de Melo A.L.T.M."/>
            <person name="Pandolfi V."/>
            <person name="Bustamante F.O."/>
            <person name="Brasileiro-Vidal A.C."/>
            <person name="Benko-Iseppon A.M."/>
        </authorList>
    </citation>
    <scope>NUCLEOTIDE SEQUENCE [LARGE SCALE GENOMIC DNA]</scope>
    <source>
        <tissue evidence="2">Leaves</tissue>
    </source>
</reference>
<dbReference type="Proteomes" id="UP001341840">
    <property type="component" value="Unassembled WGS sequence"/>
</dbReference>
<feature type="compositionally biased region" description="Polar residues" evidence="1">
    <location>
        <begin position="54"/>
        <end position="63"/>
    </location>
</feature>
<keyword evidence="3" id="KW-1185">Reference proteome</keyword>
<evidence type="ECO:0000313" key="3">
    <source>
        <dbReference type="Proteomes" id="UP001341840"/>
    </source>
</evidence>
<comment type="caution">
    <text evidence="2">The sequence shown here is derived from an EMBL/GenBank/DDBJ whole genome shotgun (WGS) entry which is preliminary data.</text>
</comment>
<dbReference type="EMBL" id="JASCZI010090834">
    <property type="protein sequence ID" value="MED6146998.1"/>
    <property type="molecule type" value="Genomic_DNA"/>
</dbReference>
<evidence type="ECO:0000313" key="2">
    <source>
        <dbReference type="EMBL" id="MED6146998.1"/>
    </source>
</evidence>
<name>A0ABU6TGI4_9FABA</name>
<accession>A0ABU6TGI4</accession>
<proteinExistence type="predicted"/>
<feature type="region of interest" description="Disordered" evidence="1">
    <location>
        <begin position="45"/>
        <end position="73"/>
    </location>
</feature>
<evidence type="ECO:0000256" key="1">
    <source>
        <dbReference type="SAM" id="MobiDB-lite"/>
    </source>
</evidence>
<sequence length="165" mass="18752">MEKNGECSYTIATHTLILVCTRRGERELCVAGDGAAIGASMARKGKEVAAAPTPSRSRTTKNSSRGRDEGFPAERFDSRIHHDRWRTMEHRGFTHERIIRFPDGESDFMREHIEGLVGGSCTMHFFQLTYPWCGNSVRTSYLLTKNKYSCEERGFLFLRIISADI</sequence>
<gene>
    <name evidence="2" type="ORF">PIB30_039956</name>
</gene>
<protein>
    <submittedName>
        <fullName evidence="2">Uncharacterized protein</fullName>
    </submittedName>
</protein>